<dbReference type="STRING" id="294746.A5DN73"/>
<dbReference type="Proteomes" id="UP000001997">
    <property type="component" value="Unassembled WGS sequence"/>
</dbReference>
<proteinExistence type="predicted"/>
<dbReference type="OrthoDB" id="420195at2759"/>
<organism evidence="4 5">
    <name type="scientific">Meyerozyma guilliermondii (strain ATCC 6260 / CBS 566 / DSM 6381 / JCM 1539 / NBRC 10279 / NRRL Y-324)</name>
    <name type="common">Yeast</name>
    <name type="synonym">Candida guilliermondii</name>
    <dbReference type="NCBI Taxonomy" id="294746"/>
    <lineage>
        <taxon>Eukaryota</taxon>
        <taxon>Fungi</taxon>
        <taxon>Dikarya</taxon>
        <taxon>Ascomycota</taxon>
        <taxon>Saccharomycotina</taxon>
        <taxon>Pichiomycetes</taxon>
        <taxon>Debaryomycetaceae</taxon>
        <taxon>Meyerozyma</taxon>
    </lineage>
</organism>
<evidence type="ECO:0000313" key="5">
    <source>
        <dbReference type="Proteomes" id="UP000001997"/>
    </source>
</evidence>
<dbReference type="OMA" id="GDPHDWC"/>
<accession>A5DN73</accession>
<dbReference type="KEGG" id="pgu:PGUG_04724"/>
<dbReference type="InterPro" id="IPR007519">
    <property type="entry name" value="Bul1_N"/>
</dbReference>
<dbReference type="PANTHER" id="PTHR31904">
    <property type="entry name" value="BYPASS OF STOP CODON PROTEIN 5-RELATED"/>
    <property type="match status" value="1"/>
</dbReference>
<feature type="domain" description="Bul1 N-terminal" evidence="2">
    <location>
        <begin position="5"/>
        <end position="394"/>
    </location>
</feature>
<name>A5DN73_PICGU</name>
<dbReference type="RefSeq" id="XP_001482769.2">
    <property type="nucleotide sequence ID" value="XM_001482719.1"/>
</dbReference>
<protein>
    <recommendedName>
        <fullName evidence="6">Bul1 N-terminal domain-containing protein</fullName>
    </recommendedName>
</protein>
<evidence type="ECO:0000313" key="4">
    <source>
        <dbReference type="EMBL" id="EDK40626.2"/>
    </source>
</evidence>
<dbReference type="Pfam" id="PF04426">
    <property type="entry name" value="Bul1_C"/>
    <property type="match status" value="1"/>
</dbReference>
<dbReference type="PANTHER" id="PTHR31904:SF1">
    <property type="entry name" value="BYPASS OF STOP CODON PROTEIN 5-RELATED"/>
    <property type="match status" value="1"/>
</dbReference>
<dbReference type="EMBL" id="CH408160">
    <property type="protein sequence ID" value="EDK40626.2"/>
    <property type="molecule type" value="Genomic_DNA"/>
</dbReference>
<feature type="domain" description="Bul1 C-terminal" evidence="3">
    <location>
        <begin position="489"/>
        <end position="715"/>
    </location>
</feature>
<dbReference type="InParanoid" id="A5DN73"/>
<evidence type="ECO:0000259" key="3">
    <source>
        <dbReference type="Pfam" id="PF04426"/>
    </source>
</evidence>
<gene>
    <name evidence="4" type="ORF">PGUG_04724</name>
</gene>
<dbReference type="AlphaFoldDB" id="A5DN73"/>
<evidence type="ECO:0000256" key="1">
    <source>
        <dbReference type="SAM" id="MobiDB-lite"/>
    </source>
</evidence>
<evidence type="ECO:0000259" key="2">
    <source>
        <dbReference type="Pfam" id="PF04425"/>
    </source>
</evidence>
<dbReference type="HOGENOM" id="CLU_022027_0_0_1"/>
<dbReference type="InterPro" id="IPR039634">
    <property type="entry name" value="Bul1-like"/>
</dbReference>
<keyword evidence="5" id="KW-1185">Reference proteome</keyword>
<evidence type="ECO:0008006" key="6">
    <source>
        <dbReference type="Google" id="ProtNLM"/>
    </source>
</evidence>
<dbReference type="GeneID" id="5124609"/>
<sequence>MSDEKDGSDADKLLNNILPSYHMFQSTISKTLSTSREDYLTDPPIYEVTPVHSNVSTPALSVLPSPVNELTNVNSFPFIEAPEEQTFDDDCIDIWENTILANVHRLKNLTNSKSSISKDLQVEIFVTKDVVQKGMKPSIIDPHEREYQQGDYIHGFVTIKNNSSVPIPFDMVYVVFEGIVTIYDNKGGMIDVRKPLKVEKYLNMLDLFASWSYANIDRLVTDHGDPHDWCDDETDPYDNARLSIDAKRLFQPNVTYKRYFTFKIPEVLLDDICEYHGLALHTQVPPTLGKLRRVDTTQLGDSSIKDLCFIDACSSYTVEARVIGRSSDFCKSDSKDHYVVAKESICPIRVIPNTKLEHIYNTRTMNHEISIFYAAFESTVREKLEEAEHLSTASMGERREFSLSPQTSRESSSIKLNQLYTQINSKFEKTTSDSKSFQEQNYQFISPIKKRSLTASKDIGFISLSTPKHDYRTSYIPPPKYRKGELKDKETQLTIPIDLTYFYRINSLKQPSMPKIKSITAELTALTIKSDKYPIPVEFNHEMCFRDKEVVKNSKQVVDNFDRIVIQPNKKNLQKLTYHLKHLGSDVFKVETKLFNDLKSLAFLSTKYQTLVISDLNFSSTTEKSLVTSIEDITWQIEPTESTEYETYSKKFNVHIDLKRAKLKGSNNENSELLFDNYTLVPSFQLCFLSRLYYIKIMVHLHSGEILQIPAPLHIDK</sequence>
<dbReference type="VEuPathDB" id="FungiDB:PGUG_04724"/>
<reference evidence="4 5" key="1">
    <citation type="journal article" date="2009" name="Nature">
        <title>Evolution of pathogenicity and sexual reproduction in eight Candida genomes.</title>
        <authorList>
            <person name="Butler G."/>
            <person name="Rasmussen M.D."/>
            <person name="Lin M.F."/>
            <person name="Santos M.A."/>
            <person name="Sakthikumar S."/>
            <person name="Munro C.A."/>
            <person name="Rheinbay E."/>
            <person name="Grabherr M."/>
            <person name="Forche A."/>
            <person name="Reedy J.L."/>
            <person name="Agrafioti I."/>
            <person name="Arnaud M.B."/>
            <person name="Bates S."/>
            <person name="Brown A.J."/>
            <person name="Brunke S."/>
            <person name="Costanzo M.C."/>
            <person name="Fitzpatrick D.A."/>
            <person name="de Groot P.W."/>
            <person name="Harris D."/>
            <person name="Hoyer L.L."/>
            <person name="Hube B."/>
            <person name="Klis F.M."/>
            <person name="Kodira C."/>
            <person name="Lennard N."/>
            <person name="Logue M.E."/>
            <person name="Martin R."/>
            <person name="Neiman A.M."/>
            <person name="Nikolaou E."/>
            <person name="Quail M.A."/>
            <person name="Quinn J."/>
            <person name="Santos M.C."/>
            <person name="Schmitzberger F.F."/>
            <person name="Sherlock G."/>
            <person name="Shah P."/>
            <person name="Silverstein K.A."/>
            <person name="Skrzypek M.S."/>
            <person name="Soll D."/>
            <person name="Staggs R."/>
            <person name="Stansfield I."/>
            <person name="Stumpf M.P."/>
            <person name="Sudbery P.E."/>
            <person name="Srikantha T."/>
            <person name="Zeng Q."/>
            <person name="Berman J."/>
            <person name="Berriman M."/>
            <person name="Heitman J."/>
            <person name="Gow N.A."/>
            <person name="Lorenz M.C."/>
            <person name="Birren B.W."/>
            <person name="Kellis M."/>
            <person name="Cuomo C.A."/>
        </authorList>
    </citation>
    <scope>NUCLEOTIDE SEQUENCE [LARGE SCALE GENOMIC DNA]</scope>
    <source>
        <strain evidence="5">ATCC 6260 / CBS 566 / DSM 6381 / JCM 1539 / NBRC 10279 / NRRL Y-324</strain>
    </source>
</reference>
<dbReference type="InterPro" id="IPR022794">
    <property type="entry name" value="Bul1_C"/>
</dbReference>
<dbReference type="Pfam" id="PF04425">
    <property type="entry name" value="Bul1_N"/>
    <property type="match status" value="1"/>
</dbReference>
<dbReference type="eggNOG" id="ENOG502QSAC">
    <property type="taxonomic scope" value="Eukaryota"/>
</dbReference>
<feature type="region of interest" description="Disordered" evidence="1">
    <location>
        <begin position="389"/>
        <end position="409"/>
    </location>
</feature>